<evidence type="ECO:0000256" key="1">
    <source>
        <dbReference type="SAM" id="MobiDB-lite"/>
    </source>
</evidence>
<dbReference type="Proteomes" id="UP000054324">
    <property type="component" value="Unassembled WGS sequence"/>
</dbReference>
<name>A0A074ZXZ7_OPIVI</name>
<protein>
    <submittedName>
        <fullName evidence="2">Uncharacterized protein</fullName>
    </submittedName>
</protein>
<feature type="region of interest" description="Disordered" evidence="1">
    <location>
        <begin position="30"/>
        <end position="55"/>
    </location>
</feature>
<proteinExistence type="predicted"/>
<dbReference type="GeneID" id="20316087"/>
<dbReference type="KEGG" id="ovi:T265_01899"/>
<evidence type="ECO:0000313" key="3">
    <source>
        <dbReference type="Proteomes" id="UP000054324"/>
    </source>
</evidence>
<dbReference type="EMBL" id="KL596639">
    <property type="protein sequence ID" value="KER31966.1"/>
    <property type="molecule type" value="Genomic_DNA"/>
</dbReference>
<accession>A0A074ZXZ7</accession>
<organism evidence="2 3">
    <name type="scientific">Opisthorchis viverrini</name>
    <name type="common">Southeast Asian liver fluke</name>
    <dbReference type="NCBI Taxonomy" id="6198"/>
    <lineage>
        <taxon>Eukaryota</taxon>
        <taxon>Metazoa</taxon>
        <taxon>Spiralia</taxon>
        <taxon>Lophotrochozoa</taxon>
        <taxon>Platyhelminthes</taxon>
        <taxon>Trematoda</taxon>
        <taxon>Digenea</taxon>
        <taxon>Opisthorchiida</taxon>
        <taxon>Opisthorchiata</taxon>
        <taxon>Opisthorchiidae</taxon>
        <taxon>Opisthorchis</taxon>
    </lineage>
</organism>
<dbReference type="CTD" id="20316087"/>
<dbReference type="RefSeq" id="XP_009164289.1">
    <property type="nucleotide sequence ID" value="XM_009166025.1"/>
</dbReference>
<dbReference type="AlphaFoldDB" id="A0A074ZXZ7"/>
<keyword evidence="3" id="KW-1185">Reference proteome</keyword>
<sequence length="237" mass="26746">MNADTGKPGLVSIPNCSALSVPSCHATRRKHEGWDTVRLPKPRQGKSSGGGGGRTNIANYMDFLKEVKIWQLICITDTTGSCTSNNFSVPSCQATRRKHDSARLPKPRQVKSRWRGRIQTTDLPEHDPTYCGCKVHTKGRDDSGQFFQKRLHFFGDENNIVRIFQVNQAFIKGRLNTGLLKTFQLSSHYCIHHEIKSDCRARAPLTEAFKELFVCSPTLESLRIQNLITFSNLRCIP</sequence>
<gene>
    <name evidence="2" type="ORF">T265_01899</name>
</gene>
<evidence type="ECO:0000313" key="2">
    <source>
        <dbReference type="EMBL" id="KER31966.1"/>
    </source>
</evidence>
<reference evidence="2 3" key="1">
    <citation type="submission" date="2013-11" db="EMBL/GenBank/DDBJ databases">
        <title>Opisthorchis viverrini - life in the bile duct.</title>
        <authorList>
            <person name="Young N.D."/>
            <person name="Nagarajan N."/>
            <person name="Lin S.J."/>
            <person name="Korhonen P.K."/>
            <person name="Jex A.R."/>
            <person name="Hall R.S."/>
            <person name="Safavi-Hemami H."/>
            <person name="Kaewkong W."/>
            <person name="Bertrand D."/>
            <person name="Gao S."/>
            <person name="Seet Q."/>
            <person name="Wongkham S."/>
            <person name="Teh B.T."/>
            <person name="Wongkham C."/>
            <person name="Intapan P.M."/>
            <person name="Maleewong W."/>
            <person name="Yang X."/>
            <person name="Hu M."/>
            <person name="Wang Z."/>
            <person name="Hofmann A."/>
            <person name="Sternberg P.W."/>
            <person name="Tan P."/>
            <person name="Wang J."/>
            <person name="Gasser R.B."/>
        </authorList>
    </citation>
    <scope>NUCLEOTIDE SEQUENCE [LARGE SCALE GENOMIC DNA]</scope>
</reference>